<gene>
    <name evidence="1" type="ORF">B9G98_02658</name>
</gene>
<evidence type="ECO:0008006" key="3">
    <source>
        <dbReference type="Google" id="ProtNLM"/>
    </source>
</evidence>
<dbReference type="STRING" id="45607.A0A2T0FJ68"/>
<dbReference type="GO" id="GO:0005975">
    <property type="term" value="P:carbohydrate metabolic process"/>
    <property type="evidence" value="ECO:0007669"/>
    <property type="project" value="InterPro"/>
</dbReference>
<dbReference type="PIRSF" id="PIRSF028846">
    <property type="entry name" value="UCP028846"/>
    <property type="match status" value="1"/>
</dbReference>
<evidence type="ECO:0000313" key="2">
    <source>
        <dbReference type="Proteomes" id="UP000238350"/>
    </source>
</evidence>
<dbReference type="Proteomes" id="UP000238350">
    <property type="component" value="Unassembled WGS sequence"/>
</dbReference>
<proteinExistence type="predicted"/>
<dbReference type="InterPro" id="IPR008313">
    <property type="entry name" value="GH125"/>
</dbReference>
<evidence type="ECO:0000313" key="1">
    <source>
        <dbReference type="EMBL" id="PRT55038.1"/>
    </source>
</evidence>
<dbReference type="EMBL" id="NDIQ01000021">
    <property type="protein sequence ID" value="PRT55038.1"/>
    <property type="molecule type" value="Genomic_DNA"/>
</dbReference>
<dbReference type="OrthoDB" id="7771656at2759"/>
<accession>A0A2T0FJ68</accession>
<name>A0A2T0FJ68_9ASCO</name>
<dbReference type="PANTHER" id="PTHR31047:SF0">
    <property type="entry name" value="MEIOTICALLY UP-REGULATED GENE 157 PROTEIN"/>
    <property type="match status" value="1"/>
</dbReference>
<dbReference type="SUPFAM" id="SSF48208">
    <property type="entry name" value="Six-hairpin glycosidases"/>
    <property type="match status" value="1"/>
</dbReference>
<dbReference type="SMART" id="SM01149">
    <property type="entry name" value="DUF1237"/>
    <property type="match status" value="1"/>
</dbReference>
<dbReference type="PANTHER" id="PTHR31047">
    <property type="entry name" value="MEIOTICALLY UP-REGULATED GENE 157 PROTEIN"/>
    <property type="match status" value="1"/>
</dbReference>
<keyword evidence="2" id="KW-1185">Reference proteome</keyword>
<protein>
    <recommendedName>
        <fullName evidence="3">Meiotically up-regulated gene 157 protein</fullName>
    </recommendedName>
</protein>
<dbReference type="InterPro" id="IPR012341">
    <property type="entry name" value="6hp_glycosidase-like_sf"/>
</dbReference>
<dbReference type="GO" id="GO:0004553">
    <property type="term" value="F:hydrolase activity, hydrolyzing O-glycosyl compounds"/>
    <property type="evidence" value="ECO:0007669"/>
    <property type="project" value="UniProtKB-ARBA"/>
</dbReference>
<dbReference type="AlphaFoldDB" id="A0A2T0FJ68"/>
<dbReference type="GeneID" id="36516406"/>
<sequence>MVIGLPGISCIIAVISNYFAPVSEYKMSVVGDFDYERFCQERNPPLSHGPLSLPMQRPPPECRTFRSRVIDHEVEQMKAKLRNIPDLARLFENTFPNTLDTTIRFHDSGSSPITFVVTGDINAEWIRDSHRQLSPYTPWASQDKSLRQLLLGAIALHVRYVRRFPHCNAFQPPVEARLPIRNNGQNDNVFPNYDPSFVFECKYELDSLASFFGLPNDYYDATQDKSFMTGQWLETAQFVLDRIQDLRGGTYDEFGRVARPPYMFKRKTDIGTETLPNNGQGNPVKKTGMVRSFFRPSDDTCVYQFLVPANAQFVVELERLSKYAPSELAERAATMASEIREAIYRHGVVNHPDYGDVFAYEVDGYGSSLFMDDANVPSLLSLPILGFVGIDDPLYQNTRRMVLSPANPYFITGPYFEGIGGPHVGLRNAWPMSRILAIRTSNDEEEIAQHLKAVLESTRGLGLIHESINVDTNSFTRPWFSWANAEFAKAIIDLDERRILSKVLSLL</sequence>
<organism evidence="1 2">
    <name type="scientific">Wickerhamiella sorbophila</name>
    <dbReference type="NCBI Taxonomy" id="45607"/>
    <lineage>
        <taxon>Eukaryota</taxon>
        <taxon>Fungi</taxon>
        <taxon>Dikarya</taxon>
        <taxon>Ascomycota</taxon>
        <taxon>Saccharomycotina</taxon>
        <taxon>Dipodascomycetes</taxon>
        <taxon>Dipodascales</taxon>
        <taxon>Trichomonascaceae</taxon>
        <taxon>Wickerhamiella</taxon>
    </lineage>
</organism>
<dbReference type="RefSeq" id="XP_024664983.1">
    <property type="nucleotide sequence ID" value="XM_024809215.1"/>
</dbReference>
<reference evidence="1 2" key="1">
    <citation type="submission" date="2017-04" db="EMBL/GenBank/DDBJ databases">
        <title>Genome sequencing of [Candida] sorbophila.</title>
        <authorList>
            <person name="Ahn J.O."/>
        </authorList>
    </citation>
    <scope>NUCLEOTIDE SEQUENCE [LARGE SCALE GENOMIC DNA]</scope>
    <source>
        <strain evidence="1 2">DS02</strain>
    </source>
</reference>
<comment type="caution">
    <text evidence="1">The sequence shown here is derived from an EMBL/GenBank/DDBJ whole genome shotgun (WGS) entry which is preliminary data.</text>
</comment>
<dbReference type="Pfam" id="PF06824">
    <property type="entry name" value="Glyco_hydro_125"/>
    <property type="match status" value="1"/>
</dbReference>
<dbReference type="InterPro" id="IPR008928">
    <property type="entry name" value="6-hairpin_glycosidase_sf"/>
</dbReference>
<dbReference type="Gene3D" id="1.50.10.10">
    <property type="match status" value="1"/>
</dbReference>